<dbReference type="Gene3D" id="3.40.50.1580">
    <property type="entry name" value="Nucleoside phosphorylase domain"/>
    <property type="match status" value="1"/>
</dbReference>
<protein>
    <submittedName>
        <fullName evidence="2">Nucleoside phosphorylase</fullName>
    </submittedName>
</protein>
<keyword evidence="3" id="KW-1185">Reference proteome</keyword>
<dbReference type="RefSeq" id="WP_016868405.1">
    <property type="nucleotide sequence ID" value="NZ_CAWNVR010000228.1"/>
</dbReference>
<accession>A0A2N6K5M9</accession>
<sequence length="245" mass="26618">MFNSSTIQAILVCQGAEYQAVCRGLSRITGSTPSVIPIPIGVENTYTYLQKSQDIKNILNHPQSKVLVMGLCGSLQPQYQVGDIVVYADCIYQENTGKTLVYECDATLTESLQQSLHQAAVVKAFTSDRMIWLSTEKRQLGQILAADVVDMEGFAVLKFFNSTGVRVGMVRVVSDGCDRNLPNLNSTLNSNGSLKPLSLAIGMLKQPIAATRLVRGALQGLQVLEQVTTCLFHSSRSCPSVEDSP</sequence>
<name>A0A2N6K5M9_FISMU</name>
<dbReference type="GO" id="GO:0009116">
    <property type="term" value="P:nucleoside metabolic process"/>
    <property type="evidence" value="ECO:0007669"/>
    <property type="project" value="InterPro"/>
</dbReference>
<evidence type="ECO:0000313" key="2">
    <source>
        <dbReference type="EMBL" id="PLZ91942.1"/>
    </source>
</evidence>
<comment type="caution">
    <text evidence="2">The sequence shown here is derived from an EMBL/GenBank/DDBJ whole genome shotgun (WGS) entry which is preliminary data.</text>
</comment>
<dbReference type="AlphaFoldDB" id="A0A2N6K5M9"/>
<reference evidence="2 3" key="1">
    <citation type="submission" date="2017-08" db="EMBL/GenBank/DDBJ databases">
        <title>Genomes of Fischerella (Mastigocladus) sp. strains.</title>
        <authorList>
            <person name="Miller S.R."/>
        </authorList>
    </citation>
    <scope>NUCLEOTIDE SEQUENCE [LARGE SCALE GENOMIC DNA]</scope>
    <source>
        <strain evidence="2 3">CCMEE 5323</strain>
    </source>
</reference>
<evidence type="ECO:0000259" key="1">
    <source>
        <dbReference type="Pfam" id="PF01048"/>
    </source>
</evidence>
<dbReference type="InterPro" id="IPR000845">
    <property type="entry name" value="Nucleoside_phosphorylase_d"/>
</dbReference>
<gene>
    <name evidence="2" type="ORF">CEN44_07275</name>
</gene>
<organism evidence="2 3">
    <name type="scientific">Fischerella muscicola CCMEE 5323</name>
    <dbReference type="NCBI Taxonomy" id="2019572"/>
    <lineage>
        <taxon>Bacteria</taxon>
        <taxon>Bacillati</taxon>
        <taxon>Cyanobacteriota</taxon>
        <taxon>Cyanophyceae</taxon>
        <taxon>Nostocales</taxon>
        <taxon>Hapalosiphonaceae</taxon>
        <taxon>Fischerella</taxon>
    </lineage>
</organism>
<dbReference type="Proteomes" id="UP000235036">
    <property type="component" value="Unassembled WGS sequence"/>
</dbReference>
<evidence type="ECO:0000313" key="3">
    <source>
        <dbReference type="Proteomes" id="UP000235036"/>
    </source>
</evidence>
<dbReference type="SUPFAM" id="SSF53167">
    <property type="entry name" value="Purine and uridine phosphorylases"/>
    <property type="match status" value="1"/>
</dbReference>
<feature type="domain" description="Nucleoside phosphorylase" evidence="1">
    <location>
        <begin position="65"/>
        <end position="180"/>
    </location>
</feature>
<proteinExistence type="predicted"/>
<dbReference type="GO" id="GO:0003824">
    <property type="term" value="F:catalytic activity"/>
    <property type="evidence" value="ECO:0007669"/>
    <property type="project" value="InterPro"/>
</dbReference>
<dbReference type="Pfam" id="PF01048">
    <property type="entry name" value="PNP_UDP_1"/>
    <property type="match status" value="1"/>
</dbReference>
<dbReference type="InterPro" id="IPR035994">
    <property type="entry name" value="Nucleoside_phosphorylase_sf"/>
</dbReference>
<dbReference type="EMBL" id="NRQW01000147">
    <property type="protein sequence ID" value="PLZ91942.1"/>
    <property type="molecule type" value="Genomic_DNA"/>
</dbReference>